<dbReference type="EMBL" id="JAULSX010000009">
    <property type="protein sequence ID" value="KAK3485831.1"/>
    <property type="molecule type" value="Genomic_DNA"/>
</dbReference>
<keyword evidence="1" id="KW-1133">Transmembrane helix</keyword>
<evidence type="ECO:0000256" key="1">
    <source>
        <dbReference type="SAM" id="Phobius"/>
    </source>
</evidence>
<evidence type="ECO:0000313" key="2">
    <source>
        <dbReference type="EMBL" id="KAK3485831.1"/>
    </source>
</evidence>
<dbReference type="AlphaFoldDB" id="A0AAJ0MM70"/>
<sequence>MRAWVLQAKRSSASRGWLTGWADIMTWHGATGKRGTNYTAVARARFYIPNICRRVITDVEATFLLFSALLCFRWFFYSSYFLAQSRRDDKIIRVVWCGGWSCYELELSVE</sequence>
<name>A0AAJ0MM70_9PEZI</name>
<keyword evidence="1" id="KW-0472">Membrane</keyword>
<dbReference type="GeneID" id="87876868"/>
<organism evidence="2 3">
    <name type="scientific">Neurospora hispaniola</name>
    <dbReference type="NCBI Taxonomy" id="588809"/>
    <lineage>
        <taxon>Eukaryota</taxon>
        <taxon>Fungi</taxon>
        <taxon>Dikarya</taxon>
        <taxon>Ascomycota</taxon>
        <taxon>Pezizomycotina</taxon>
        <taxon>Sordariomycetes</taxon>
        <taxon>Sordariomycetidae</taxon>
        <taxon>Sordariales</taxon>
        <taxon>Sordariaceae</taxon>
        <taxon>Neurospora</taxon>
    </lineage>
</organism>
<evidence type="ECO:0000313" key="3">
    <source>
        <dbReference type="Proteomes" id="UP001285908"/>
    </source>
</evidence>
<reference evidence="2 3" key="1">
    <citation type="journal article" date="2023" name="Mol. Phylogenet. Evol.">
        <title>Genome-scale phylogeny and comparative genomics of the fungal order Sordariales.</title>
        <authorList>
            <person name="Hensen N."/>
            <person name="Bonometti L."/>
            <person name="Westerberg I."/>
            <person name="Brannstrom I.O."/>
            <person name="Guillou S."/>
            <person name="Cros-Aarteil S."/>
            <person name="Calhoun S."/>
            <person name="Haridas S."/>
            <person name="Kuo A."/>
            <person name="Mondo S."/>
            <person name="Pangilinan J."/>
            <person name="Riley R."/>
            <person name="LaButti K."/>
            <person name="Andreopoulos B."/>
            <person name="Lipzen A."/>
            <person name="Chen C."/>
            <person name="Yan M."/>
            <person name="Daum C."/>
            <person name="Ng V."/>
            <person name="Clum A."/>
            <person name="Steindorff A."/>
            <person name="Ohm R.A."/>
            <person name="Martin F."/>
            <person name="Silar P."/>
            <person name="Natvig D.O."/>
            <person name="Lalanne C."/>
            <person name="Gautier V."/>
            <person name="Ament-Velasquez S.L."/>
            <person name="Kruys A."/>
            <person name="Hutchinson M.I."/>
            <person name="Powell A.J."/>
            <person name="Barry K."/>
            <person name="Miller A.N."/>
            <person name="Grigoriev I.V."/>
            <person name="Debuchy R."/>
            <person name="Gladieux P."/>
            <person name="Hiltunen Thoren M."/>
            <person name="Johannesson H."/>
        </authorList>
    </citation>
    <scope>NUCLEOTIDE SEQUENCE [LARGE SCALE GENOMIC DNA]</scope>
    <source>
        <strain evidence="2 3">FGSC 10403</strain>
    </source>
</reference>
<dbReference type="RefSeq" id="XP_062688594.1">
    <property type="nucleotide sequence ID" value="XM_062839246.1"/>
</dbReference>
<dbReference type="Proteomes" id="UP001285908">
    <property type="component" value="Unassembled WGS sequence"/>
</dbReference>
<protein>
    <submittedName>
        <fullName evidence="2">Uncharacterized protein</fullName>
    </submittedName>
</protein>
<accession>A0AAJ0MM70</accession>
<comment type="caution">
    <text evidence="2">The sequence shown here is derived from an EMBL/GenBank/DDBJ whole genome shotgun (WGS) entry which is preliminary data.</text>
</comment>
<keyword evidence="3" id="KW-1185">Reference proteome</keyword>
<keyword evidence="1" id="KW-0812">Transmembrane</keyword>
<gene>
    <name evidence="2" type="ORF">B0T23DRAFT_407923</name>
</gene>
<proteinExistence type="predicted"/>
<feature type="transmembrane region" description="Helical" evidence="1">
    <location>
        <begin position="63"/>
        <end position="83"/>
    </location>
</feature>